<dbReference type="Proteomes" id="UP000799436">
    <property type="component" value="Unassembled WGS sequence"/>
</dbReference>
<organism evidence="1 2">
    <name type="scientific">Teratosphaeria nubilosa</name>
    <dbReference type="NCBI Taxonomy" id="161662"/>
    <lineage>
        <taxon>Eukaryota</taxon>
        <taxon>Fungi</taxon>
        <taxon>Dikarya</taxon>
        <taxon>Ascomycota</taxon>
        <taxon>Pezizomycotina</taxon>
        <taxon>Dothideomycetes</taxon>
        <taxon>Dothideomycetidae</taxon>
        <taxon>Mycosphaerellales</taxon>
        <taxon>Teratosphaeriaceae</taxon>
        <taxon>Teratosphaeria</taxon>
    </lineage>
</organism>
<name>A0A6G1KWH3_9PEZI</name>
<gene>
    <name evidence="1" type="ORF">EJ03DRAFT_222127</name>
</gene>
<dbReference type="Gene3D" id="3.80.10.10">
    <property type="entry name" value="Ribonuclease Inhibitor"/>
    <property type="match status" value="1"/>
</dbReference>
<sequence>MALIGLPAELMSRISSYLDSTSALHFRLTSHEVFDKTYYEFQDRIRHSYSAVNPGGLQTLFKITQDPKLAPGIRVLRFSVYALASDLEIDNDQARELDKTTELQARDQLSYYQAFDFLMSGKAALKLESIFLNLPRVEALEIGQFSPRDMDPTAIGRGLQGARNLERYVVRPPSLGQYTWRPFEFMKTNWDRNVTQILNAVLSALSFTKTRLKRLSVVLLEGEMLHGVAAHRMPVLPICNRPAWIKGLACALQDLEDLRFCLEYPLCAYSDDLGASATWLTRFMSMMPQLRSLHLLSDHFDIMDTLWQWGDSALSRTLNGLHLLNLQHFELANVNLKGANLQNFLATHAQTLRRITLSRIAFPEGDMGWWETLENLAQQHWLSLEYLKFAYLWQRFQTILIFTTRIPVAGKYCHSCHHDLRRASTKKDYALPPDECPHVVYESQEGKWPPGSEMLLWNMGLR</sequence>
<evidence type="ECO:0008006" key="3">
    <source>
        <dbReference type="Google" id="ProtNLM"/>
    </source>
</evidence>
<keyword evidence="2" id="KW-1185">Reference proteome</keyword>
<reference evidence="1" key="1">
    <citation type="journal article" date="2020" name="Stud. Mycol.">
        <title>101 Dothideomycetes genomes: a test case for predicting lifestyles and emergence of pathogens.</title>
        <authorList>
            <person name="Haridas S."/>
            <person name="Albert R."/>
            <person name="Binder M."/>
            <person name="Bloem J."/>
            <person name="Labutti K."/>
            <person name="Salamov A."/>
            <person name="Andreopoulos B."/>
            <person name="Baker S."/>
            <person name="Barry K."/>
            <person name="Bills G."/>
            <person name="Bluhm B."/>
            <person name="Cannon C."/>
            <person name="Castanera R."/>
            <person name="Culley D."/>
            <person name="Daum C."/>
            <person name="Ezra D."/>
            <person name="Gonzalez J."/>
            <person name="Henrissat B."/>
            <person name="Kuo A."/>
            <person name="Liang C."/>
            <person name="Lipzen A."/>
            <person name="Lutzoni F."/>
            <person name="Magnuson J."/>
            <person name="Mondo S."/>
            <person name="Nolan M."/>
            <person name="Ohm R."/>
            <person name="Pangilinan J."/>
            <person name="Park H.-J."/>
            <person name="Ramirez L."/>
            <person name="Alfaro M."/>
            <person name="Sun H."/>
            <person name="Tritt A."/>
            <person name="Yoshinaga Y."/>
            <person name="Zwiers L.-H."/>
            <person name="Turgeon B."/>
            <person name="Goodwin S."/>
            <person name="Spatafora J."/>
            <person name="Crous P."/>
            <person name="Grigoriev I."/>
        </authorList>
    </citation>
    <scope>NUCLEOTIDE SEQUENCE</scope>
    <source>
        <strain evidence="1">CBS 116005</strain>
    </source>
</reference>
<proteinExistence type="predicted"/>
<dbReference type="EMBL" id="ML995904">
    <property type="protein sequence ID" value="KAF2764991.1"/>
    <property type="molecule type" value="Genomic_DNA"/>
</dbReference>
<dbReference type="OrthoDB" id="5279008at2759"/>
<dbReference type="AlphaFoldDB" id="A0A6G1KWH3"/>
<evidence type="ECO:0000313" key="1">
    <source>
        <dbReference type="EMBL" id="KAF2764991.1"/>
    </source>
</evidence>
<accession>A0A6G1KWH3</accession>
<protein>
    <recommendedName>
        <fullName evidence="3">F-box domain-containing protein</fullName>
    </recommendedName>
</protein>
<evidence type="ECO:0000313" key="2">
    <source>
        <dbReference type="Proteomes" id="UP000799436"/>
    </source>
</evidence>
<dbReference type="InterPro" id="IPR032675">
    <property type="entry name" value="LRR_dom_sf"/>
</dbReference>